<protein>
    <submittedName>
        <fullName evidence="1">Uncharacterized protein</fullName>
    </submittedName>
</protein>
<dbReference type="InterPro" id="IPR036397">
    <property type="entry name" value="RNaseH_sf"/>
</dbReference>
<dbReference type="EMBL" id="BLKM01001341">
    <property type="protein sequence ID" value="GFG40000.1"/>
    <property type="molecule type" value="Genomic_DNA"/>
</dbReference>
<dbReference type="PANTHER" id="PTHR47326:SF1">
    <property type="entry name" value="HTH PSQ-TYPE DOMAIN-CONTAINING PROTEIN"/>
    <property type="match status" value="1"/>
</dbReference>
<reference evidence="2" key="1">
    <citation type="submission" date="2020-01" db="EMBL/GenBank/DDBJ databases">
        <title>Draft genome sequence of the Termite Coptotermes fromosanus.</title>
        <authorList>
            <person name="Itakura S."/>
            <person name="Yosikawa Y."/>
            <person name="Umezawa K."/>
        </authorList>
    </citation>
    <scope>NUCLEOTIDE SEQUENCE [LARGE SCALE GENOMIC DNA]</scope>
</reference>
<evidence type="ECO:0000313" key="1">
    <source>
        <dbReference type="EMBL" id="GFG40000.1"/>
    </source>
</evidence>
<keyword evidence="2" id="KW-1185">Reference proteome</keyword>
<evidence type="ECO:0000313" key="2">
    <source>
        <dbReference type="Proteomes" id="UP000502823"/>
    </source>
</evidence>
<organism evidence="1 2">
    <name type="scientific">Coptotermes formosanus</name>
    <name type="common">Formosan subterranean termite</name>
    <dbReference type="NCBI Taxonomy" id="36987"/>
    <lineage>
        <taxon>Eukaryota</taxon>
        <taxon>Metazoa</taxon>
        <taxon>Ecdysozoa</taxon>
        <taxon>Arthropoda</taxon>
        <taxon>Hexapoda</taxon>
        <taxon>Insecta</taxon>
        <taxon>Pterygota</taxon>
        <taxon>Neoptera</taxon>
        <taxon>Polyneoptera</taxon>
        <taxon>Dictyoptera</taxon>
        <taxon>Blattodea</taxon>
        <taxon>Blattoidea</taxon>
        <taxon>Termitoidae</taxon>
        <taxon>Rhinotermitidae</taxon>
        <taxon>Coptotermes</taxon>
    </lineage>
</organism>
<dbReference type="InParanoid" id="A0A6L2Q7T5"/>
<dbReference type="Proteomes" id="UP000502823">
    <property type="component" value="Unassembled WGS sequence"/>
</dbReference>
<comment type="caution">
    <text evidence="1">The sequence shown here is derived from an EMBL/GenBank/DDBJ whole genome shotgun (WGS) entry which is preliminary data.</text>
</comment>
<proteinExistence type="predicted"/>
<dbReference type="OrthoDB" id="8122262at2759"/>
<gene>
    <name evidence="1" type="ORF">Cfor_12973</name>
</gene>
<dbReference type="PANTHER" id="PTHR47326">
    <property type="entry name" value="TRANSPOSABLE ELEMENT TC3 TRANSPOSASE-LIKE PROTEIN"/>
    <property type="match status" value="1"/>
</dbReference>
<accession>A0A6L2Q7T5</accession>
<sequence>MINEFLSPNLPPNHTLWFQQDGAMAHTAVISIAALRCLFPQWVVSRFGDVPWPPRLPDLTAPDFSLWGYLKNLRALKQITREEIGQISEETLQDVTRSFLTCVHLCIEDGGGHLKDTVHKK</sequence>
<dbReference type="Gene3D" id="3.30.420.10">
    <property type="entry name" value="Ribonuclease H-like superfamily/Ribonuclease H"/>
    <property type="match status" value="1"/>
</dbReference>
<name>A0A6L2Q7T5_COPFO</name>
<dbReference type="AlphaFoldDB" id="A0A6L2Q7T5"/>
<dbReference type="GO" id="GO:0003676">
    <property type="term" value="F:nucleic acid binding"/>
    <property type="evidence" value="ECO:0007669"/>
    <property type="project" value="InterPro"/>
</dbReference>